<dbReference type="PANTHER" id="PTHR38342:SF2">
    <property type="entry name" value="INNER MEMBRANE OR EXPORTED"/>
    <property type="match status" value="1"/>
</dbReference>
<feature type="signal peptide" evidence="1">
    <location>
        <begin position="1"/>
        <end position="20"/>
    </location>
</feature>
<dbReference type="InterPro" id="IPR005180">
    <property type="entry name" value="DUF302"/>
</dbReference>
<evidence type="ECO:0000313" key="4">
    <source>
        <dbReference type="Proteomes" id="UP000639973"/>
    </source>
</evidence>
<evidence type="ECO:0000256" key="1">
    <source>
        <dbReference type="SAM" id="SignalP"/>
    </source>
</evidence>
<dbReference type="RefSeq" id="WP_229723608.1">
    <property type="nucleotide sequence ID" value="NZ_BMOL01000013.1"/>
</dbReference>
<gene>
    <name evidence="3" type="ORF">GCM10010840_27220</name>
</gene>
<dbReference type="Pfam" id="PF03625">
    <property type="entry name" value="DUF302"/>
    <property type="match status" value="1"/>
</dbReference>
<keyword evidence="1" id="KW-0732">Signal</keyword>
<reference evidence="4" key="1">
    <citation type="journal article" date="2019" name="Int. J. Syst. Evol. Microbiol.">
        <title>The Global Catalogue of Microorganisms (GCM) 10K type strain sequencing project: providing services to taxonomists for standard genome sequencing and annotation.</title>
        <authorList>
            <consortium name="The Broad Institute Genomics Platform"/>
            <consortium name="The Broad Institute Genome Sequencing Center for Infectious Disease"/>
            <person name="Wu L."/>
            <person name="Ma J."/>
        </authorList>
    </citation>
    <scope>NUCLEOTIDE SEQUENCE [LARGE SCALE GENOMIC DNA]</scope>
    <source>
        <strain evidence="4">JCM 15442</strain>
    </source>
</reference>
<feature type="chain" id="PRO_5047203189" description="DUF302 domain-containing protein" evidence="1">
    <location>
        <begin position="21"/>
        <end position="157"/>
    </location>
</feature>
<name>A0ABQ2GDG4_9DEIO</name>
<dbReference type="Proteomes" id="UP000639973">
    <property type="component" value="Unassembled WGS sequence"/>
</dbReference>
<feature type="domain" description="DUF302" evidence="2">
    <location>
        <begin position="63"/>
        <end position="125"/>
    </location>
</feature>
<evidence type="ECO:0000313" key="3">
    <source>
        <dbReference type="EMBL" id="GGL87761.1"/>
    </source>
</evidence>
<accession>A0ABQ2GDG4</accession>
<comment type="caution">
    <text evidence="3">The sequence shown here is derived from an EMBL/GenBank/DDBJ whole genome shotgun (WGS) entry which is preliminary data.</text>
</comment>
<keyword evidence="4" id="KW-1185">Reference proteome</keyword>
<dbReference type="Gene3D" id="3.30.310.70">
    <property type="entry name" value="TT1751-like domain"/>
    <property type="match status" value="1"/>
</dbReference>
<dbReference type="SUPFAM" id="SSF103247">
    <property type="entry name" value="TT1751-like"/>
    <property type="match status" value="1"/>
</dbReference>
<dbReference type="InterPro" id="IPR035923">
    <property type="entry name" value="TT1751-like_sf"/>
</dbReference>
<evidence type="ECO:0000259" key="2">
    <source>
        <dbReference type="Pfam" id="PF03625"/>
    </source>
</evidence>
<protein>
    <recommendedName>
        <fullName evidence="2">DUF302 domain-containing protein</fullName>
    </recommendedName>
</protein>
<dbReference type="PANTHER" id="PTHR38342">
    <property type="entry name" value="SLR5037 PROTEIN"/>
    <property type="match status" value="1"/>
</dbReference>
<organism evidence="3 4">
    <name type="scientific">Deinococcus aerolatus</name>
    <dbReference type="NCBI Taxonomy" id="522487"/>
    <lineage>
        <taxon>Bacteria</taxon>
        <taxon>Thermotogati</taxon>
        <taxon>Deinococcota</taxon>
        <taxon>Deinococci</taxon>
        <taxon>Deinococcales</taxon>
        <taxon>Deinococcaceae</taxon>
        <taxon>Deinococcus</taxon>
    </lineage>
</organism>
<proteinExistence type="predicted"/>
<dbReference type="CDD" id="cd14797">
    <property type="entry name" value="DUF302"/>
    <property type="match status" value="1"/>
</dbReference>
<sequence length="157" mass="16061">MNRFLTFFSAATLTASLGLASAGGAGPVGSGLISMPSPYSVSATLDRVAAAAAALDFAVAARINHAQAAQKVGLELRPTEVLLVGNPRGGTALMQCAQTVAIDLPVKFLAYQDAAGQVWLTYTDPAALMSRYNARGCNEAFAKAGGALKTIAMNALK</sequence>
<dbReference type="EMBL" id="BMOL01000013">
    <property type="protein sequence ID" value="GGL87761.1"/>
    <property type="molecule type" value="Genomic_DNA"/>
</dbReference>